<feature type="repeat" description="TPR" evidence="6">
    <location>
        <begin position="217"/>
        <end position="250"/>
    </location>
</feature>
<evidence type="ECO:0000256" key="2">
    <source>
        <dbReference type="ARBA" id="ARBA00006275"/>
    </source>
</evidence>
<sequence length="470" mass="52536">MKNKILTISYVLVFFTSIIFSSCNDYLGVLPKGAKIPTKLADYEAFIRDEYSNQRVDVTQTSILLNDRNLTSSDLSYYPLWKANYMWDESANRVTLNNSDEGCYYISYAAISTCNLIIENAPTATQCTETERNTLIAQAKVLRAMSYFNLVNYYANVYDESSASTKLSVPLISSAVINAPYKQVTIQEIYDDMLKSVEDALVNLPDVSATVLHPNKATAYAFLARCYLQMGKYSNALANAELALQVKSTLFDWTAYYASNKAQIENPNSYVKTVSPMGFNSVENYNFRHGERSYATSERNIPVARAASFEPGDARFASRWKLRTVGSDTYYTSTLTGFFNYGGLTTTEVYLIKAECLARTGKVQEAMDALNAVRIKRILPAVYQPLVTTDAVTALKYIIKTKANELIMTVMPFADTRRWNKEANLARTFTKVVGGTTYSLSPTSHLWTMPFPKGATDNNGNGSITQNVDK</sequence>
<name>E4T7G8_PALPW</name>
<evidence type="ECO:0000256" key="6">
    <source>
        <dbReference type="PROSITE-ProRule" id="PRU00339"/>
    </source>
</evidence>
<dbReference type="Pfam" id="PF14322">
    <property type="entry name" value="SusD-like_3"/>
    <property type="match status" value="1"/>
</dbReference>
<dbReference type="eggNOG" id="COG0457">
    <property type="taxonomic scope" value="Bacteria"/>
</dbReference>
<dbReference type="KEGG" id="ppn:Palpr_2530"/>
<comment type="similarity">
    <text evidence="2">Belongs to the SusD family.</text>
</comment>
<feature type="domain" description="SusD-like N-terminal" evidence="9">
    <location>
        <begin position="26"/>
        <end position="228"/>
    </location>
</feature>
<accession>E4T7G8</accession>
<dbReference type="InterPro" id="IPR019734">
    <property type="entry name" value="TPR_rpt"/>
</dbReference>
<dbReference type="GO" id="GO:0009279">
    <property type="term" value="C:cell outer membrane"/>
    <property type="evidence" value="ECO:0007669"/>
    <property type="project" value="UniProtKB-SubCell"/>
</dbReference>
<evidence type="ECO:0000259" key="9">
    <source>
        <dbReference type="Pfam" id="PF14322"/>
    </source>
</evidence>
<dbReference type="SUPFAM" id="SSF48452">
    <property type="entry name" value="TPR-like"/>
    <property type="match status" value="1"/>
</dbReference>
<evidence type="ECO:0000313" key="10">
    <source>
        <dbReference type="EMBL" id="ADQ80662.1"/>
    </source>
</evidence>
<evidence type="ECO:0000256" key="5">
    <source>
        <dbReference type="ARBA" id="ARBA00023237"/>
    </source>
</evidence>
<dbReference type="OrthoDB" id="729505at2"/>
<reference key="1">
    <citation type="submission" date="2010-11" db="EMBL/GenBank/DDBJ databases">
        <title>The complete genome of Paludibacter propionicigenes DSM 17365.</title>
        <authorList>
            <consortium name="US DOE Joint Genome Institute (JGI-PGF)"/>
            <person name="Lucas S."/>
            <person name="Copeland A."/>
            <person name="Lapidus A."/>
            <person name="Bruce D."/>
            <person name="Goodwin L."/>
            <person name="Pitluck S."/>
            <person name="Kyrpides N."/>
            <person name="Mavromatis K."/>
            <person name="Ivanova N."/>
            <person name="Munk A.C."/>
            <person name="Brettin T."/>
            <person name="Detter J.C."/>
            <person name="Han C."/>
            <person name="Tapia R."/>
            <person name="Land M."/>
            <person name="Hauser L."/>
            <person name="Markowitz V."/>
            <person name="Cheng J.-F."/>
            <person name="Hugenholtz P."/>
            <person name="Woyke T."/>
            <person name="Wu D."/>
            <person name="Gronow S."/>
            <person name="Wellnitz S."/>
            <person name="Brambilla E."/>
            <person name="Klenk H.-P."/>
            <person name="Eisen J.A."/>
        </authorList>
    </citation>
    <scope>NUCLEOTIDE SEQUENCE</scope>
    <source>
        <strain>WB4</strain>
    </source>
</reference>
<keyword evidence="4" id="KW-0472">Membrane</keyword>
<dbReference type="STRING" id="694427.Palpr_2530"/>
<dbReference type="RefSeq" id="WP_013446031.1">
    <property type="nucleotide sequence ID" value="NC_014734.1"/>
</dbReference>
<evidence type="ECO:0000256" key="1">
    <source>
        <dbReference type="ARBA" id="ARBA00004442"/>
    </source>
</evidence>
<dbReference type="Pfam" id="PF07980">
    <property type="entry name" value="SusD_RagB"/>
    <property type="match status" value="1"/>
</dbReference>
<gene>
    <name evidence="10" type="ordered locus">Palpr_2530</name>
</gene>
<keyword evidence="11" id="KW-1185">Reference proteome</keyword>
<dbReference type="PROSITE" id="PS51257">
    <property type="entry name" value="PROKAR_LIPOPROTEIN"/>
    <property type="match status" value="1"/>
</dbReference>
<evidence type="ECO:0000256" key="3">
    <source>
        <dbReference type="ARBA" id="ARBA00022729"/>
    </source>
</evidence>
<dbReference type="InterPro" id="IPR011990">
    <property type="entry name" value="TPR-like_helical_dom_sf"/>
</dbReference>
<keyword evidence="5" id="KW-0998">Cell outer membrane</keyword>
<feature type="region of interest" description="Disordered" evidence="7">
    <location>
        <begin position="451"/>
        <end position="470"/>
    </location>
</feature>
<dbReference type="HOGENOM" id="CLU_015553_3_0_10"/>
<dbReference type="Proteomes" id="UP000008718">
    <property type="component" value="Chromosome"/>
</dbReference>
<reference evidence="10 11" key="2">
    <citation type="journal article" date="2011" name="Stand. Genomic Sci.">
        <title>Complete genome sequence of Paludibacter propionicigenes type strain (WB4).</title>
        <authorList>
            <person name="Gronow S."/>
            <person name="Munk C."/>
            <person name="Lapidus A."/>
            <person name="Nolan M."/>
            <person name="Lucas S."/>
            <person name="Hammon N."/>
            <person name="Deshpande S."/>
            <person name="Cheng J.F."/>
            <person name="Tapia R."/>
            <person name="Han C."/>
            <person name="Goodwin L."/>
            <person name="Pitluck S."/>
            <person name="Liolios K."/>
            <person name="Ivanova N."/>
            <person name="Mavromatis K."/>
            <person name="Mikhailova N."/>
            <person name="Pati A."/>
            <person name="Chen A."/>
            <person name="Palaniappan K."/>
            <person name="Land M."/>
            <person name="Hauser L."/>
            <person name="Chang Y.J."/>
            <person name="Jeffries C.D."/>
            <person name="Brambilla E."/>
            <person name="Rohde M."/>
            <person name="Goker M."/>
            <person name="Detter J.C."/>
            <person name="Woyke T."/>
            <person name="Bristow J."/>
            <person name="Eisen J.A."/>
            <person name="Markowitz V."/>
            <person name="Hugenholtz P."/>
            <person name="Kyrpides N.C."/>
            <person name="Klenk H.P."/>
        </authorList>
    </citation>
    <scope>NUCLEOTIDE SEQUENCE [LARGE SCALE GENOMIC DNA]</scope>
    <source>
        <strain evidence="11">DSM 17365 / JCM 13257 / WB4</strain>
    </source>
</reference>
<evidence type="ECO:0000259" key="8">
    <source>
        <dbReference type="Pfam" id="PF07980"/>
    </source>
</evidence>
<dbReference type="PROSITE" id="PS50005">
    <property type="entry name" value="TPR"/>
    <property type="match status" value="1"/>
</dbReference>
<comment type="subcellular location">
    <subcellularLocation>
        <location evidence="1">Cell outer membrane</location>
    </subcellularLocation>
</comment>
<dbReference type="InterPro" id="IPR012944">
    <property type="entry name" value="SusD_RagB_dom"/>
</dbReference>
<evidence type="ECO:0000313" key="11">
    <source>
        <dbReference type="Proteomes" id="UP000008718"/>
    </source>
</evidence>
<protein>
    <submittedName>
        <fullName evidence="10">Tetratricopeptide repeat</fullName>
    </submittedName>
</protein>
<organism evidence="10 11">
    <name type="scientific">Paludibacter propionicigenes (strain DSM 17365 / JCM 13257 / WB4)</name>
    <dbReference type="NCBI Taxonomy" id="694427"/>
    <lineage>
        <taxon>Bacteria</taxon>
        <taxon>Pseudomonadati</taxon>
        <taxon>Bacteroidota</taxon>
        <taxon>Bacteroidia</taxon>
        <taxon>Bacteroidales</taxon>
        <taxon>Paludibacteraceae</taxon>
        <taxon>Paludibacter</taxon>
    </lineage>
</organism>
<keyword evidence="6" id="KW-0802">TPR repeat</keyword>
<keyword evidence="3" id="KW-0732">Signal</keyword>
<feature type="compositionally biased region" description="Polar residues" evidence="7">
    <location>
        <begin position="456"/>
        <end position="470"/>
    </location>
</feature>
<dbReference type="AlphaFoldDB" id="E4T7G8"/>
<feature type="domain" description="RagB/SusD" evidence="8">
    <location>
        <begin position="347"/>
        <end position="467"/>
    </location>
</feature>
<dbReference type="Gene3D" id="1.25.40.390">
    <property type="match status" value="1"/>
</dbReference>
<dbReference type="SMART" id="SM00028">
    <property type="entry name" value="TPR"/>
    <property type="match status" value="2"/>
</dbReference>
<dbReference type="EMBL" id="CP002345">
    <property type="protein sequence ID" value="ADQ80662.1"/>
    <property type="molecule type" value="Genomic_DNA"/>
</dbReference>
<evidence type="ECO:0000256" key="7">
    <source>
        <dbReference type="SAM" id="MobiDB-lite"/>
    </source>
</evidence>
<dbReference type="InterPro" id="IPR033985">
    <property type="entry name" value="SusD-like_N"/>
</dbReference>
<proteinExistence type="inferred from homology"/>
<evidence type="ECO:0000256" key="4">
    <source>
        <dbReference type="ARBA" id="ARBA00023136"/>
    </source>
</evidence>